<evidence type="ECO:0000259" key="2">
    <source>
        <dbReference type="Pfam" id="PF26296"/>
    </source>
</evidence>
<protein>
    <recommendedName>
        <fullName evidence="2">DUF8080 domain-containing protein</fullName>
    </recommendedName>
</protein>
<keyword evidence="4" id="KW-1185">Reference proteome</keyword>
<feature type="domain" description="DUF8080" evidence="2">
    <location>
        <begin position="199"/>
        <end position="271"/>
    </location>
</feature>
<dbReference type="Pfam" id="PF25256">
    <property type="entry name" value="DUF7857"/>
    <property type="match status" value="1"/>
</dbReference>
<dbReference type="Proteomes" id="UP001597119">
    <property type="component" value="Unassembled WGS sequence"/>
</dbReference>
<dbReference type="RefSeq" id="WP_247376328.1">
    <property type="nucleotide sequence ID" value="NZ_JALLGV010000002.1"/>
</dbReference>
<proteinExistence type="predicted"/>
<name>A0ABD6C853_9EURY</name>
<feature type="region of interest" description="Disordered" evidence="1">
    <location>
        <begin position="89"/>
        <end position="195"/>
    </location>
</feature>
<sequence length="282" mass="29452">MVSLVCTTAETDGVTLVTGRIENPDRPRRVRLENELDGPVWPPRRRGVPAAGWTDAGFECVLAADETRGVGYACPAPAEEPPLVVAEADPVDPDADASAFEPRGPVPSVEETPAGVVRALGSPRPPRDAVPVPDATAERDGPVAETMEATQDDPPETPPSAGSATPADRSPEQSTARSESETPPGTADGGGHSVETRVEAVEAWFAGVEARLDLAAELSGTTRLPVVADALDRAGGVAGVRDVDAQLDEDAEALRRVAERARTLADRAESATIPLAELDRLR</sequence>
<dbReference type="AlphaFoldDB" id="A0ABD6C853"/>
<evidence type="ECO:0000313" key="4">
    <source>
        <dbReference type="Proteomes" id="UP001597119"/>
    </source>
</evidence>
<dbReference type="EMBL" id="JBHUDJ010000002">
    <property type="protein sequence ID" value="MFD1586220.1"/>
    <property type="molecule type" value="Genomic_DNA"/>
</dbReference>
<gene>
    <name evidence="3" type="ORF">ACFR9U_04445</name>
</gene>
<evidence type="ECO:0000256" key="1">
    <source>
        <dbReference type="SAM" id="MobiDB-lite"/>
    </source>
</evidence>
<dbReference type="Pfam" id="PF26296">
    <property type="entry name" value="DUF8080"/>
    <property type="match status" value="1"/>
</dbReference>
<comment type="caution">
    <text evidence="3">The sequence shown here is derived from an EMBL/GenBank/DDBJ whole genome shotgun (WGS) entry which is preliminary data.</text>
</comment>
<accession>A0ABD6C853</accession>
<reference evidence="3 4" key="1">
    <citation type="journal article" date="2019" name="Int. J. Syst. Evol. Microbiol.">
        <title>The Global Catalogue of Microorganisms (GCM) 10K type strain sequencing project: providing services to taxonomists for standard genome sequencing and annotation.</title>
        <authorList>
            <consortium name="The Broad Institute Genomics Platform"/>
            <consortium name="The Broad Institute Genome Sequencing Center for Infectious Disease"/>
            <person name="Wu L."/>
            <person name="Ma J."/>
        </authorList>
    </citation>
    <scope>NUCLEOTIDE SEQUENCE [LARGE SCALE GENOMIC DNA]</scope>
    <source>
        <strain evidence="3 4">CGMCC 1.12125</strain>
    </source>
</reference>
<organism evidence="3 4">
    <name type="scientific">Halorientalis brevis</name>
    <dbReference type="NCBI Taxonomy" id="1126241"/>
    <lineage>
        <taxon>Archaea</taxon>
        <taxon>Methanobacteriati</taxon>
        <taxon>Methanobacteriota</taxon>
        <taxon>Stenosarchaea group</taxon>
        <taxon>Halobacteria</taxon>
        <taxon>Halobacteriales</taxon>
        <taxon>Haloarculaceae</taxon>
        <taxon>Halorientalis</taxon>
    </lineage>
</organism>
<dbReference type="InterPro" id="IPR057179">
    <property type="entry name" value="DUF7857"/>
</dbReference>
<dbReference type="InterPro" id="IPR058393">
    <property type="entry name" value="DUF8080"/>
</dbReference>
<feature type="compositionally biased region" description="Polar residues" evidence="1">
    <location>
        <begin position="172"/>
        <end position="183"/>
    </location>
</feature>
<evidence type="ECO:0000313" key="3">
    <source>
        <dbReference type="EMBL" id="MFD1586220.1"/>
    </source>
</evidence>